<comment type="caution">
    <text evidence="2">Lacks conserved residue(s) required for the propagation of feature annotation.</text>
</comment>
<sequence>MAMTAKSGKVDEFDEGSVVQKNFGSNDYRYGEPVYKGDATPCFDDGLLFRIVEKNDKNRWSFYNDTTHTQMKVQFVFGRNSALRALENTVMEQLENGSYRATVTVYPMETELFVEGEANGFTSNIRALPLSEDYLKDMARQDHEIIKQETATLYSAVDRNATIDDMVRACVQNKIKFVDFFFPPEQKSLQIGSLVKLKVLPWERPGMFLSDENARQARLFRNGVHPSNLDEGDLGDSWLTGAMAALCEFPDKIRDIFRHPESVEQGQKERECGIYRVTLNKNGWWTSVIVDDYLPVAGGRPKFARSKGDPAELWPAILEKAYAKIFGGYGFIVAGDPLHALQDMSGFPCSSFDNAFVESTINETYELFAHLKKYSDLGYQAVFTTPTREAIMTARGAISCGSPEKAERAYEKSNLLLGHTYSVIRVGYFAEHDLRLLHLRNPWSQAGSDWNGPWNKRDENWNKYTEVADYFHFDSSDDGTFFMEWPDVQDYFVGCGVCFIQSPMYDYRIRGTFFQNVPTTCLEISVTRSMVINIILSQEDKRGTDKGENAPIMISVAHGLGAMTPMRVDMNSGFDNDHPSPEYSFLQSRDVSMFYEFTPESSPYLVVPRAMSQFAKLPFTLGLLCPYEIGKETSEVRVAFRALAPENRIFDNFQKFNCETVATETEFQAKGPKQFFPDIYVGTIIQTSDD</sequence>
<dbReference type="CDD" id="cd00044">
    <property type="entry name" value="CysPc"/>
    <property type="match status" value="1"/>
</dbReference>
<dbReference type="InterPro" id="IPR036310">
    <property type="entry name" value="Smp-1-like_sf"/>
</dbReference>
<feature type="active site" evidence="1">
    <location>
        <position position="441"/>
    </location>
</feature>
<dbReference type="FunFam" id="2.60.40.1180:FF:000058">
    <property type="entry name" value="Cysteine peptidase, Clan CA, family C2, putative"/>
    <property type="match status" value="1"/>
</dbReference>
<dbReference type="InterPro" id="IPR013780">
    <property type="entry name" value="Glyco_hydro_b"/>
</dbReference>
<dbReference type="GO" id="GO:0006508">
    <property type="term" value="P:proteolysis"/>
    <property type="evidence" value="ECO:0007669"/>
    <property type="project" value="InterPro"/>
</dbReference>
<dbReference type="Gene3D" id="2.60.40.1180">
    <property type="entry name" value="Golgi alpha-mannosidase II"/>
    <property type="match status" value="1"/>
</dbReference>
<dbReference type="SUPFAM" id="SSF54001">
    <property type="entry name" value="Cysteine proteinases"/>
    <property type="match status" value="1"/>
</dbReference>
<gene>
    <name evidence="4" type="ORF">LSCM4_06196</name>
</gene>
<dbReference type="Pfam" id="PF09149">
    <property type="entry name" value="DUF1935"/>
    <property type="match status" value="1"/>
</dbReference>
<protein>
    <recommendedName>
        <fullName evidence="3">Calpain catalytic domain-containing protein</fullName>
    </recommendedName>
</protein>
<dbReference type="Gene3D" id="3.90.70.10">
    <property type="entry name" value="Cysteine proteinases"/>
    <property type="match status" value="1"/>
</dbReference>
<dbReference type="PANTHER" id="PTHR10183:SF423">
    <property type="entry name" value="LEUCINE-RICH REPEAT PROTEIN (LRRP)"/>
    <property type="match status" value="1"/>
</dbReference>
<name>A0A836GWI4_9TRYP</name>
<dbReference type="KEGG" id="loi:92362054"/>
<dbReference type="PROSITE" id="PS50203">
    <property type="entry name" value="CALPAIN_CAT"/>
    <property type="match status" value="1"/>
</dbReference>
<dbReference type="SMART" id="SM00230">
    <property type="entry name" value="CysPc"/>
    <property type="match status" value="1"/>
</dbReference>
<comment type="caution">
    <text evidence="4">The sequence shown here is derived from an EMBL/GenBank/DDBJ whole genome shotgun (WGS) entry which is preliminary data.</text>
</comment>
<accession>A0A836GWI4</accession>
<dbReference type="InterPro" id="IPR038765">
    <property type="entry name" value="Papain-like_cys_pep_sf"/>
</dbReference>
<evidence type="ECO:0000313" key="5">
    <source>
        <dbReference type="Proteomes" id="UP000674143"/>
    </source>
</evidence>
<dbReference type="PANTHER" id="PTHR10183">
    <property type="entry name" value="CALPAIN"/>
    <property type="match status" value="1"/>
</dbReference>
<dbReference type="InterPro" id="IPR022684">
    <property type="entry name" value="Calpain_cysteine_protease"/>
</dbReference>
<keyword evidence="5" id="KW-1185">Reference proteome</keyword>
<evidence type="ECO:0000256" key="2">
    <source>
        <dbReference type="PROSITE-ProRule" id="PRU00239"/>
    </source>
</evidence>
<dbReference type="InterPro" id="IPR001300">
    <property type="entry name" value="Peptidase_C2_calpain_cat"/>
</dbReference>
<dbReference type="SUPFAM" id="SSF101601">
    <property type="entry name" value="Smp-1-like"/>
    <property type="match status" value="1"/>
</dbReference>
<dbReference type="GeneID" id="92362054"/>
<organism evidence="4 5">
    <name type="scientific">Leishmania orientalis</name>
    <dbReference type="NCBI Taxonomy" id="2249476"/>
    <lineage>
        <taxon>Eukaryota</taxon>
        <taxon>Discoba</taxon>
        <taxon>Euglenozoa</taxon>
        <taxon>Kinetoplastea</taxon>
        <taxon>Metakinetoplastina</taxon>
        <taxon>Trypanosomatida</taxon>
        <taxon>Trypanosomatidae</taxon>
        <taxon>Leishmaniinae</taxon>
        <taxon>Leishmania</taxon>
    </lineage>
</organism>
<evidence type="ECO:0000256" key="1">
    <source>
        <dbReference type="PIRSR" id="PIRSR622684-1"/>
    </source>
</evidence>
<dbReference type="Pfam" id="PF00648">
    <property type="entry name" value="Peptidase_C2"/>
    <property type="match status" value="1"/>
</dbReference>
<dbReference type="SMR" id="A0A836GWI4"/>
<dbReference type="PRINTS" id="PR00704">
    <property type="entry name" value="CALPAIN"/>
</dbReference>
<dbReference type="GO" id="GO:0004198">
    <property type="term" value="F:calcium-dependent cysteine-type endopeptidase activity"/>
    <property type="evidence" value="ECO:0007669"/>
    <property type="project" value="InterPro"/>
</dbReference>
<dbReference type="Proteomes" id="UP000674143">
    <property type="component" value="Chromosome 20"/>
</dbReference>
<dbReference type="AlphaFoldDB" id="A0A836GWI4"/>
<proteinExistence type="predicted"/>
<dbReference type="RefSeq" id="XP_067063760.1">
    <property type="nucleotide sequence ID" value="XM_067208120.1"/>
</dbReference>
<dbReference type="EMBL" id="JAFHLR010000020">
    <property type="protein sequence ID" value="KAG5480429.1"/>
    <property type="molecule type" value="Genomic_DNA"/>
</dbReference>
<feature type="active site" evidence="1">
    <location>
        <position position="419"/>
    </location>
</feature>
<evidence type="ECO:0000313" key="4">
    <source>
        <dbReference type="EMBL" id="KAG5480429.1"/>
    </source>
</evidence>
<evidence type="ECO:0000259" key="3">
    <source>
        <dbReference type="PROSITE" id="PS50203"/>
    </source>
</evidence>
<dbReference type="InterPro" id="IPR015232">
    <property type="entry name" value="DUF1935"/>
</dbReference>
<reference evidence="4 5" key="1">
    <citation type="submission" date="2021-02" db="EMBL/GenBank/DDBJ databases">
        <title>Leishmania (Mundinia) orientalis Genome sequencing and assembly.</title>
        <authorList>
            <person name="Almutairi H."/>
            <person name="Gatherer D."/>
        </authorList>
    </citation>
    <scope>NUCLEOTIDE SEQUENCE [LARGE SCALE GENOMIC DNA]</scope>
    <source>
        <strain evidence="4">LSCM4</strain>
    </source>
</reference>
<feature type="domain" description="Calpain catalytic" evidence="3">
    <location>
        <begin position="176"/>
        <end position="501"/>
    </location>
</feature>